<dbReference type="PANTHER" id="PTHR31238">
    <property type="entry name" value="GERMIN-LIKE PROTEIN SUBFAMILY 3 MEMBER 3"/>
    <property type="match status" value="1"/>
</dbReference>
<dbReference type="OrthoDB" id="1680445at2759"/>
<gene>
    <name evidence="2" type="ORF">J5N97_017778</name>
</gene>
<feature type="domain" description="Cupin type-1" evidence="1">
    <location>
        <begin position="62"/>
        <end position="119"/>
    </location>
</feature>
<evidence type="ECO:0000313" key="2">
    <source>
        <dbReference type="EMBL" id="KAJ0975813.1"/>
    </source>
</evidence>
<name>A0A9D5HGW0_9LILI</name>
<dbReference type="InterPro" id="IPR006045">
    <property type="entry name" value="Cupin_1"/>
</dbReference>
<dbReference type="Pfam" id="PF00190">
    <property type="entry name" value="Cupin_1"/>
    <property type="match status" value="1"/>
</dbReference>
<keyword evidence="3" id="KW-1185">Reference proteome</keyword>
<dbReference type="SUPFAM" id="SSF51182">
    <property type="entry name" value="RmlC-like cupins"/>
    <property type="match status" value="1"/>
</dbReference>
<comment type="caution">
    <text evidence="2">The sequence shown here is derived from an EMBL/GenBank/DDBJ whole genome shotgun (WGS) entry which is preliminary data.</text>
</comment>
<reference evidence="2" key="2">
    <citation type="journal article" date="2022" name="Hortic Res">
        <title>The genome of Dioscorea zingiberensis sheds light on the biosynthesis, origin and evolution of the medicinally important diosgenin saponins.</title>
        <authorList>
            <person name="Li Y."/>
            <person name="Tan C."/>
            <person name="Li Z."/>
            <person name="Guo J."/>
            <person name="Li S."/>
            <person name="Chen X."/>
            <person name="Wang C."/>
            <person name="Dai X."/>
            <person name="Yang H."/>
            <person name="Song W."/>
            <person name="Hou L."/>
            <person name="Xu J."/>
            <person name="Tong Z."/>
            <person name="Xu A."/>
            <person name="Yuan X."/>
            <person name="Wang W."/>
            <person name="Yang Q."/>
            <person name="Chen L."/>
            <person name="Sun Z."/>
            <person name="Wang K."/>
            <person name="Pan B."/>
            <person name="Chen J."/>
            <person name="Bao Y."/>
            <person name="Liu F."/>
            <person name="Qi X."/>
            <person name="Gang D.R."/>
            <person name="Wen J."/>
            <person name="Li J."/>
        </authorList>
    </citation>
    <scope>NUCLEOTIDE SEQUENCE</scope>
    <source>
        <strain evidence="2">Dzin_1.0</strain>
    </source>
</reference>
<evidence type="ECO:0000259" key="1">
    <source>
        <dbReference type="Pfam" id="PF00190"/>
    </source>
</evidence>
<dbReference type="EMBL" id="JAGGNH010000004">
    <property type="protein sequence ID" value="KAJ0975813.1"/>
    <property type="molecule type" value="Genomic_DNA"/>
</dbReference>
<dbReference type="InterPro" id="IPR014710">
    <property type="entry name" value="RmlC-like_jellyroll"/>
</dbReference>
<dbReference type="AlphaFoldDB" id="A0A9D5HGW0"/>
<sequence>MSTSNSMAYDSSPLQDFCVADKNSQLFINGLVCKNPKLVSADDFSFSGLDIAGDTTNRLGSKGLIHFELNIGETMAVGIAALGSQNPGFNSVADAVFGSNPEILDDVLAKAFQLDKQVVDWLQSQF</sequence>
<dbReference type="InterPro" id="IPR011051">
    <property type="entry name" value="RmlC_Cupin_sf"/>
</dbReference>
<proteinExistence type="predicted"/>
<dbReference type="Proteomes" id="UP001085076">
    <property type="component" value="Miscellaneous, Linkage group lg04"/>
</dbReference>
<dbReference type="Gene3D" id="2.60.120.10">
    <property type="entry name" value="Jelly Rolls"/>
    <property type="match status" value="2"/>
</dbReference>
<reference evidence="2" key="1">
    <citation type="submission" date="2021-03" db="EMBL/GenBank/DDBJ databases">
        <authorList>
            <person name="Li Z."/>
            <person name="Yang C."/>
        </authorList>
    </citation>
    <scope>NUCLEOTIDE SEQUENCE</scope>
    <source>
        <strain evidence="2">Dzin_1.0</strain>
        <tissue evidence="2">Leaf</tissue>
    </source>
</reference>
<organism evidence="2 3">
    <name type="scientific">Dioscorea zingiberensis</name>
    <dbReference type="NCBI Taxonomy" id="325984"/>
    <lineage>
        <taxon>Eukaryota</taxon>
        <taxon>Viridiplantae</taxon>
        <taxon>Streptophyta</taxon>
        <taxon>Embryophyta</taxon>
        <taxon>Tracheophyta</taxon>
        <taxon>Spermatophyta</taxon>
        <taxon>Magnoliopsida</taxon>
        <taxon>Liliopsida</taxon>
        <taxon>Dioscoreales</taxon>
        <taxon>Dioscoreaceae</taxon>
        <taxon>Dioscorea</taxon>
    </lineage>
</organism>
<accession>A0A9D5HGW0</accession>
<evidence type="ECO:0000313" key="3">
    <source>
        <dbReference type="Proteomes" id="UP001085076"/>
    </source>
</evidence>
<protein>
    <recommendedName>
        <fullName evidence="1">Cupin type-1 domain-containing protein</fullName>
    </recommendedName>
</protein>